<evidence type="ECO:0000313" key="1">
    <source>
        <dbReference type="EMBL" id="EJK66199.1"/>
    </source>
</evidence>
<name>K0SML8_THAOC</name>
<reference evidence="1 2" key="1">
    <citation type="journal article" date="2012" name="Genome Biol.">
        <title>Genome and low-iron response of an oceanic diatom adapted to chronic iron limitation.</title>
        <authorList>
            <person name="Lommer M."/>
            <person name="Specht M."/>
            <person name="Roy A.S."/>
            <person name="Kraemer L."/>
            <person name="Andreson R."/>
            <person name="Gutowska M.A."/>
            <person name="Wolf J."/>
            <person name="Bergner S.V."/>
            <person name="Schilhabel M.B."/>
            <person name="Klostermeier U.C."/>
            <person name="Beiko R.G."/>
            <person name="Rosenstiel P."/>
            <person name="Hippler M."/>
            <person name="Laroche J."/>
        </authorList>
    </citation>
    <scope>NUCLEOTIDE SEQUENCE [LARGE SCALE GENOMIC DNA]</scope>
    <source>
        <strain evidence="1 2">CCMP1005</strain>
    </source>
</reference>
<feature type="non-terminal residue" evidence="1">
    <location>
        <position position="1"/>
    </location>
</feature>
<dbReference type="AlphaFoldDB" id="K0SML8"/>
<sequence>AKSLTLFQDLAVHKAAWMWRHELQAISNNASDGTEEVVSEASCQPTGNDQLGQKEDENIYFNAYVQKHISMKLTNLRLEGRHDSDRFPKYLSRLSTRQQLCTQAWPGSLSLATDDAVGSDANLVVCHNSAEAWCDHPSCYEARCGPEGCLRCYRFLPRDYTLSANRLAVSSECSERNYDCIRFYKCSWCSVSYCERHCDRFYQEGRHGSSMMRYWFNCDECGVQSCPDCSDQLFVEQPDFRGCQVVTAGEMCRRRTCPKCTWHVGIKATTESDCPIPGGVIRRESAIVSIKGNDAAYTRMVEDEKCCSKCLRHVEFRRNELEQLSIAISIAAYGADALHSRLATTPTIGYAPDISPRMDIRRGLAAGPSVGRPAQPGRLHVYNSFSLVTATAHMRQGYGDLPR</sequence>
<proteinExistence type="predicted"/>
<dbReference type="EMBL" id="AGNL01015204">
    <property type="protein sequence ID" value="EJK66199.1"/>
    <property type="molecule type" value="Genomic_DNA"/>
</dbReference>
<comment type="caution">
    <text evidence="1">The sequence shown here is derived from an EMBL/GenBank/DDBJ whole genome shotgun (WGS) entry which is preliminary data.</text>
</comment>
<evidence type="ECO:0000313" key="2">
    <source>
        <dbReference type="Proteomes" id="UP000266841"/>
    </source>
</evidence>
<organism evidence="1 2">
    <name type="scientific">Thalassiosira oceanica</name>
    <name type="common">Marine diatom</name>
    <dbReference type="NCBI Taxonomy" id="159749"/>
    <lineage>
        <taxon>Eukaryota</taxon>
        <taxon>Sar</taxon>
        <taxon>Stramenopiles</taxon>
        <taxon>Ochrophyta</taxon>
        <taxon>Bacillariophyta</taxon>
        <taxon>Coscinodiscophyceae</taxon>
        <taxon>Thalassiosirophycidae</taxon>
        <taxon>Thalassiosirales</taxon>
        <taxon>Thalassiosiraceae</taxon>
        <taxon>Thalassiosira</taxon>
    </lineage>
</organism>
<keyword evidence="2" id="KW-1185">Reference proteome</keyword>
<gene>
    <name evidence="1" type="ORF">THAOC_12894</name>
</gene>
<accession>K0SML8</accession>
<protein>
    <submittedName>
        <fullName evidence="1">Uncharacterized protein</fullName>
    </submittedName>
</protein>
<dbReference type="Proteomes" id="UP000266841">
    <property type="component" value="Unassembled WGS sequence"/>
</dbReference>